<dbReference type="AlphaFoldDB" id="A0A182IB09"/>
<sequence length="136" mass="15258">DLSPGRLYAQNLTVTRVVNESAYAVPDTVEIVHNGTMSRHDTRVRLHATDLLSVPPDAGVRQDTEGKDFDVWNKDVLNAFLIDISWIILLRLVDGNSTYPRRRMNVLRAANNSPEHGARKASYAQGFMLLREAANE</sequence>
<organism evidence="1 2">
    <name type="scientific">Anopheles arabiensis</name>
    <name type="common">Mosquito</name>
    <dbReference type="NCBI Taxonomy" id="7173"/>
    <lineage>
        <taxon>Eukaryota</taxon>
        <taxon>Metazoa</taxon>
        <taxon>Ecdysozoa</taxon>
        <taxon>Arthropoda</taxon>
        <taxon>Hexapoda</taxon>
        <taxon>Insecta</taxon>
        <taxon>Pterygota</taxon>
        <taxon>Neoptera</taxon>
        <taxon>Endopterygota</taxon>
        <taxon>Diptera</taxon>
        <taxon>Nematocera</taxon>
        <taxon>Culicoidea</taxon>
        <taxon>Culicidae</taxon>
        <taxon>Anophelinae</taxon>
        <taxon>Anopheles</taxon>
    </lineage>
</organism>
<reference evidence="1" key="1">
    <citation type="submission" date="2022-08" db="UniProtKB">
        <authorList>
            <consortium name="EnsemblMetazoa"/>
        </authorList>
    </citation>
    <scope>IDENTIFICATION</scope>
    <source>
        <strain evidence="1">Dongola</strain>
    </source>
</reference>
<dbReference type="InterPro" id="IPR008927">
    <property type="entry name" value="6-PGluconate_DH-like_C_sf"/>
</dbReference>
<dbReference type="EMBL" id="APCN01008273">
    <property type="status" value="NOT_ANNOTATED_CDS"/>
    <property type="molecule type" value="Genomic_DNA"/>
</dbReference>
<keyword evidence="2" id="KW-1185">Reference proteome</keyword>
<name>A0A182IB09_ANOAR</name>
<dbReference type="SUPFAM" id="SSF48179">
    <property type="entry name" value="6-phosphogluconate dehydrogenase C-terminal domain-like"/>
    <property type="match status" value="1"/>
</dbReference>
<dbReference type="VEuPathDB" id="VectorBase:AARA010771"/>
<proteinExistence type="predicted"/>
<protein>
    <submittedName>
        <fullName evidence="1">Uncharacterized protein</fullName>
    </submittedName>
</protein>
<evidence type="ECO:0000313" key="2">
    <source>
        <dbReference type="Proteomes" id="UP000075840"/>
    </source>
</evidence>
<accession>A0A182IB09</accession>
<dbReference type="Proteomes" id="UP000075840">
    <property type="component" value="Unassembled WGS sequence"/>
</dbReference>
<dbReference type="EnsemblMetazoa" id="AARA010771-RA">
    <property type="protein sequence ID" value="AARA010771-PA"/>
    <property type="gene ID" value="AARA010771"/>
</dbReference>
<evidence type="ECO:0000313" key="1">
    <source>
        <dbReference type="EnsemblMetazoa" id="AARA010771-PA"/>
    </source>
</evidence>